<comment type="caution">
    <text evidence="1">The sequence shown here is derived from an EMBL/GenBank/DDBJ whole genome shotgun (WGS) entry which is preliminary data.</text>
</comment>
<dbReference type="PANTHER" id="PTHR43737">
    <property type="entry name" value="BLL7424 PROTEIN"/>
    <property type="match status" value="1"/>
</dbReference>
<protein>
    <recommendedName>
        <fullName evidence="3">Sulfatase</fullName>
    </recommendedName>
</protein>
<dbReference type="Proteomes" id="UP000219329">
    <property type="component" value="Unassembled WGS sequence"/>
</dbReference>
<dbReference type="SUPFAM" id="SSF53649">
    <property type="entry name" value="Alkaline phosphatase-like"/>
    <property type="match status" value="1"/>
</dbReference>
<dbReference type="EMBL" id="NTJZ01000008">
    <property type="protein sequence ID" value="PDH33442.1"/>
    <property type="molecule type" value="Genomic_DNA"/>
</dbReference>
<dbReference type="InterPro" id="IPR017850">
    <property type="entry name" value="Alkaline_phosphatase_core_sf"/>
</dbReference>
<dbReference type="Pfam" id="PF07394">
    <property type="entry name" value="DUF1501"/>
    <property type="match status" value="1"/>
</dbReference>
<accession>A0A2A5WAJ4</accession>
<evidence type="ECO:0000313" key="1">
    <source>
        <dbReference type="EMBL" id="PDH33442.1"/>
    </source>
</evidence>
<name>A0A2A5WAJ4_9GAMM</name>
<dbReference type="InterPro" id="IPR006311">
    <property type="entry name" value="TAT_signal"/>
</dbReference>
<dbReference type="PANTHER" id="PTHR43737:SF1">
    <property type="entry name" value="DUF1501 DOMAIN-CONTAINING PROTEIN"/>
    <property type="match status" value="1"/>
</dbReference>
<dbReference type="InterPro" id="IPR010869">
    <property type="entry name" value="DUF1501"/>
</dbReference>
<dbReference type="PROSITE" id="PS51318">
    <property type="entry name" value="TAT"/>
    <property type="match status" value="1"/>
</dbReference>
<proteinExistence type="predicted"/>
<organism evidence="1 2">
    <name type="scientific">OM182 bacterium MED-G28</name>
    <dbReference type="NCBI Taxonomy" id="1986256"/>
    <lineage>
        <taxon>Bacteria</taxon>
        <taxon>Pseudomonadati</taxon>
        <taxon>Pseudomonadota</taxon>
        <taxon>Gammaproteobacteria</taxon>
        <taxon>OMG group</taxon>
        <taxon>OM182 clade</taxon>
    </lineage>
</organism>
<evidence type="ECO:0008006" key="3">
    <source>
        <dbReference type="Google" id="ProtNLM"/>
    </source>
</evidence>
<reference evidence="1 2" key="1">
    <citation type="submission" date="2017-08" db="EMBL/GenBank/DDBJ databases">
        <title>Fine stratification of microbial communities through a metagenomic profile of the photic zone.</title>
        <authorList>
            <person name="Haro-Moreno J.M."/>
            <person name="Lopez-Perez M."/>
            <person name="De La Torre J."/>
            <person name="Picazo A."/>
            <person name="Camacho A."/>
            <person name="Rodriguez-Valera F."/>
        </authorList>
    </citation>
    <scope>NUCLEOTIDE SEQUENCE [LARGE SCALE GENOMIC DNA]</scope>
    <source>
        <strain evidence="1">MED-G28</strain>
    </source>
</reference>
<evidence type="ECO:0000313" key="2">
    <source>
        <dbReference type="Proteomes" id="UP000219329"/>
    </source>
</evidence>
<dbReference type="AlphaFoldDB" id="A0A2A5WAJ4"/>
<sequence length="490" mass="53638">MTDKPKKKIWSRRDFLMQSGGGMAGLALASLLNDDKAFAQDAALGSDQCSAVFPGAFEPKPPHFKPRAKSVISLFMSGGPSQVDTFDYKPALTKYAGVPLEDLIGEKFAVRQGMPGPLMPSPFEFKQHGESGMWVSELFPHLAKQADDIAFIKSLYGRSNDHIQSTYEMQTGQIRVGFPSVGCWVTYGLGSESSSLPGFVVMNDYRGGPLGGPADWGSGFMPASYQGTLFRSSGDPIVDLEAPGTLTNEQQRARLEVLAKLNQMDMEKYPGNSELAARISSYELAYRMQGCAPEAIDIRSESDATKKLYGLDESITEPFGKQCLMARRLVERGVRFVQLFMGGVGVQNTDTWDAHSNLVENHTLHAKESDKPIAGLILDLKARGLLDDTLILWHGEFGRMPISQRGIGRDHNPGTQTALMIGAGIQGGQQIGASDEWGYKAFDQPISAHDMHATILHLLGLDHEKLTYRYSGRDYRLSDISGKPIPQIIA</sequence>
<gene>
    <name evidence="1" type="ORF">CNF02_08320</name>
</gene>